<dbReference type="PANTHER" id="PTHR43358:SF4">
    <property type="entry name" value="ALPHA_BETA HYDROLASE FOLD-1 DOMAIN-CONTAINING PROTEIN"/>
    <property type="match status" value="1"/>
</dbReference>
<keyword evidence="1" id="KW-0732">Signal</keyword>
<gene>
    <name evidence="4" type="ORF">RV15_GL002645</name>
</gene>
<dbReference type="Pfam" id="PF12146">
    <property type="entry name" value="Hydrolase_4"/>
    <property type="match status" value="1"/>
</dbReference>
<evidence type="ECO:0000313" key="5">
    <source>
        <dbReference type="Proteomes" id="UP000183039"/>
    </source>
</evidence>
<dbReference type="InterPro" id="IPR052920">
    <property type="entry name" value="DNA-binding_regulatory"/>
</dbReference>
<dbReference type="InterPro" id="IPR022742">
    <property type="entry name" value="Hydrolase_4"/>
</dbReference>
<reference evidence="4 5" key="1">
    <citation type="submission" date="2014-12" db="EMBL/GenBank/DDBJ databases">
        <title>Draft genome sequences of 29 type strains of Enterococci.</title>
        <authorList>
            <person name="Zhong Z."/>
            <person name="Sun Z."/>
            <person name="Liu W."/>
            <person name="Zhang W."/>
            <person name="Zhang H."/>
        </authorList>
    </citation>
    <scope>NUCLEOTIDE SEQUENCE [LARGE SCALE GENOMIC DNA]</scope>
    <source>
        <strain evidence="4 5">DSM 22801</strain>
    </source>
</reference>
<dbReference type="InterPro" id="IPR013783">
    <property type="entry name" value="Ig-like_fold"/>
</dbReference>
<name>A0AA91GG35_9ENTE</name>
<feature type="domain" description="Serine aminopeptidase S33" evidence="2">
    <location>
        <begin position="174"/>
        <end position="385"/>
    </location>
</feature>
<dbReference type="Proteomes" id="UP000183039">
    <property type="component" value="Unassembled WGS sequence"/>
</dbReference>
<feature type="signal peptide" evidence="1">
    <location>
        <begin position="1"/>
        <end position="31"/>
    </location>
</feature>
<evidence type="ECO:0000259" key="3">
    <source>
        <dbReference type="Pfam" id="PF17936"/>
    </source>
</evidence>
<evidence type="ECO:0000256" key="1">
    <source>
        <dbReference type="SAM" id="SignalP"/>
    </source>
</evidence>
<sequence>MKGLKRKMKKFKTFIVGLFLLSLLLPTNALASENIVIISEENEVEPSLNRTNTIRSQVEPNESFEAKTMAEREQLPQREQEVIDQIERYLTENSNPNARNFGPVINRLVASLAFDITVKRDNTLFSDLAGMSGISNSSPWFEHVAGKSERSITVFDEPTQSNLTLHAYYVDNHSDKTAVVQHGYRSNPMQIMLEAEFLYELGYNILIPDARSHGKSEGTYITFGAYEKNDINAWIDQELETKPNQKFLLFGVSMGAATVMMSQEDPHPNVEAVIEDCGYYAIEQQARDVMRLLTAKLQYIPLVNKIDWYDCEDALIDTLNNEFVKPVLNIDLYYISPLDAVSKSNVPKLFIHGTADWFIPPVAKDTLYTAALGYKEQLAIPDAGHGVNLKVGGDLYKEKVRSFLTTVSEMKALRPQLAEDQNLLINTEFKRNAAQTSFEAWQLSNDGKNFSALNESNPYEFVLKRHKKEILSALSTDQKGLKFYKKGKGSAAYAAQEVHLMKGQPYELSFDAYNPNPKEYSQQVIKYGFGQPLTQEKQTNKNKVGKKIAYTPQVTGPKMITLGSEMTYYSLFGRTSTVMYLSNVKLINADKTAPEEVKISEVTIAPNETLVKGQGEPNTLIQIVTANNDVILEVSTDDNGYFSLTIAKQQTGTILHMINKDIKGNTSASIILVSN</sequence>
<dbReference type="InterPro" id="IPR041498">
    <property type="entry name" value="Big_6"/>
</dbReference>
<dbReference type="InterPro" id="IPR029058">
    <property type="entry name" value="AB_hydrolase_fold"/>
</dbReference>
<evidence type="ECO:0000259" key="2">
    <source>
        <dbReference type="Pfam" id="PF12146"/>
    </source>
</evidence>
<dbReference type="AlphaFoldDB" id="A0AA91GG35"/>
<evidence type="ECO:0008006" key="6">
    <source>
        <dbReference type="Google" id="ProtNLM"/>
    </source>
</evidence>
<dbReference type="PANTHER" id="PTHR43358">
    <property type="entry name" value="ALPHA/BETA-HYDROLASE"/>
    <property type="match status" value="1"/>
</dbReference>
<dbReference type="Gene3D" id="2.60.40.10">
    <property type="entry name" value="Immunoglobulins"/>
    <property type="match status" value="1"/>
</dbReference>
<dbReference type="EMBL" id="JXLC01000004">
    <property type="protein sequence ID" value="OJG92700.1"/>
    <property type="molecule type" value="Genomic_DNA"/>
</dbReference>
<proteinExistence type="predicted"/>
<feature type="domain" description="Bacterial Ig" evidence="3">
    <location>
        <begin position="598"/>
        <end position="669"/>
    </location>
</feature>
<comment type="caution">
    <text evidence="4">The sequence shown here is derived from an EMBL/GenBank/DDBJ whole genome shotgun (WGS) entry which is preliminary data.</text>
</comment>
<dbReference type="SUPFAM" id="SSF53474">
    <property type="entry name" value="alpha/beta-Hydrolases"/>
    <property type="match status" value="1"/>
</dbReference>
<accession>A0AA91GG35</accession>
<dbReference type="Pfam" id="PF17936">
    <property type="entry name" value="Big_6"/>
    <property type="match status" value="1"/>
</dbReference>
<feature type="chain" id="PRO_5041662388" description="Serine aminopeptidase S33 domain-containing protein" evidence="1">
    <location>
        <begin position="32"/>
        <end position="675"/>
    </location>
</feature>
<dbReference type="Gene3D" id="3.40.50.1820">
    <property type="entry name" value="alpha/beta hydrolase"/>
    <property type="match status" value="1"/>
</dbReference>
<protein>
    <recommendedName>
        <fullName evidence="6">Serine aminopeptidase S33 domain-containing protein</fullName>
    </recommendedName>
</protein>
<dbReference type="Gene3D" id="2.60.120.260">
    <property type="entry name" value="Galactose-binding domain-like"/>
    <property type="match status" value="1"/>
</dbReference>
<organism evidence="4 5">
    <name type="scientific">Enterococcus silesiacus</name>
    <dbReference type="NCBI Taxonomy" id="332949"/>
    <lineage>
        <taxon>Bacteria</taxon>
        <taxon>Bacillati</taxon>
        <taxon>Bacillota</taxon>
        <taxon>Bacilli</taxon>
        <taxon>Lactobacillales</taxon>
        <taxon>Enterococcaceae</taxon>
        <taxon>Enterococcus</taxon>
    </lineage>
</organism>
<evidence type="ECO:0000313" key="4">
    <source>
        <dbReference type="EMBL" id="OJG92700.1"/>
    </source>
</evidence>